<organism evidence="2 3">
    <name type="scientific">Thiomonas arsenitoxydans (strain DSM 22701 / CIP 110005 / 3As)</name>
    <dbReference type="NCBI Taxonomy" id="426114"/>
    <lineage>
        <taxon>Bacteria</taxon>
        <taxon>Pseudomonadati</taxon>
        <taxon>Pseudomonadota</taxon>
        <taxon>Betaproteobacteria</taxon>
        <taxon>Burkholderiales</taxon>
        <taxon>Thiomonas</taxon>
    </lineage>
</organism>
<protein>
    <submittedName>
        <fullName evidence="2">Uncharacterized protein</fullName>
    </submittedName>
</protein>
<proteinExistence type="predicted"/>
<sequence>MSHTAEVVFGILLIFLIIVFVEIIRYLNNDIKSLRERIDVVAWKVDSIESTMKQLDKKFEEVIDRRFNCSLTNLYDENQLLGHEWQYKIDEGHWVTVIYNEKTKKFIVKHFRTDENIQKINLGERIASDMKHNAENIYSGMPDNARGMRLSNGIYVPEE</sequence>
<evidence type="ECO:0000256" key="1">
    <source>
        <dbReference type="SAM" id="Phobius"/>
    </source>
</evidence>
<evidence type="ECO:0000313" key="3">
    <source>
        <dbReference type="Proteomes" id="UP000664800"/>
    </source>
</evidence>
<keyword evidence="1" id="KW-0472">Membrane</keyword>
<reference evidence="2" key="1">
    <citation type="submission" date="2021-02" db="EMBL/GenBank/DDBJ databases">
        <title>Thiocyanate and organic carbon inputs drive convergent selection for specific autotrophic Afipia and Thiobacillus strains within complex microbiomes.</title>
        <authorList>
            <person name="Huddy R.J."/>
            <person name="Sachdeva R."/>
            <person name="Kadzinga F."/>
            <person name="Kantor R.S."/>
            <person name="Harrison S.T.L."/>
            <person name="Banfield J.F."/>
        </authorList>
    </citation>
    <scope>NUCLEOTIDE SEQUENCE</scope>
    <source>
        <strain evidence="2">SCN18_13_7_16_R3_B_64_19</strain>
    </source>
</reference>
<dbReference type="AlphaFoldDB" id="A0A8I1N0U7"/>
<dbReference type="EMBL" id="JAFKMR010000048">
    <property type="protein sequence ID" value="MBN8745843.1"/>
    <property type="molecule type" value="Genomic_DNA"/>
</dbReference>
<feature type="transmembrane region" description="Helical" evidence="1">
    <location>
        <begin position="6"/>
        <end position="27"/>
    </location>
</feature>
<gene>
    <name evidence="2" type="ORF">J0I24_16365</name>
</gene>
<accession>A0A8I1N0U7</accession>
<name>A0A8I1N0U7_THIA3</name>
<evidence type="ECO:0000313" key="2">
    <source>
        <dbReference type="EMBL" id="MBN8745843.1"/>
    </source>
</evidence>
<comment type="caution">
    <text evidence="2">The sequence shown here is derived from an EMBL/GenBank/DDBJ whole genome shotgun (WGS) entry which is preliminary data.</text>
</comment>
<dbReference type="Proteomes" id="UP000664800">
    <property type="component" value="Unassembled WGS sequence"/>
</dbReference>
<keyword evidence="1" id="KW-1133">Transmembrane helix</keyword>
<keyword evidence="1" id="KW-0812">Transmembrane</keyword>
<dbReference type="RefSeq" id="WP_276733180.1">
    <property type="nucleotide sequence ID" value="NZ_JAFKMR010000048.1"/>
</dbReference>